<reference evidence="2" key="1">
    <citation type="journal article" date="2013" name="Environ. Microbiol.">
        <title>Microbiota from the distal guts of lean and obese adolescents exhibit partial functional redundancy besides clear differences in community structure.</title>
        <authorList>
            <person name="Ferrer M."/>
            <person name="Ruiz A."/>
            <person name="Lanza F."/>
            <person name="Haange S.B."/>
            <person name="Oberbach A."/>
            <person name="Till H."/>
            <person name="Bargiela R."/>
            <person name="Campoy C."/>
            <person name="Segura M.T."/>
            <person name="Richter M."/>
            <person name="von Bergen M."/>
            <person name="Seifert J."/>
            <person name="Suarez A."/>
        </authorList>
    </citation>
    <scope>NUCLEOTIDE SEQUENCE</scope>
</reference>
<proteinExistence type="predicted"/>
<dbReference type="GO" id="GO:0016787">
    <property type="term" value="F:hydrolase activity"/>
    <property type="evidence" value="ECO:0007669"/>
    <property type="project" value="UniProtKB-KW"/>
</dbReference>
<evidence type="ECO:0000313" key="2">
    <source>
        <dbReference type="EMBL" id="EKC81681.1"/>
    </source>
</evidence>
<feature type="non-terminal residue" evidence="2">
    <location>
        <position position="102"/>
    </location>
</feature>
<evidence type="ECO:0000259" key="1">
    <source>
        <dbReference type="Pfam" id="PF04295"/>
    </source>
</evidence>
<dbReference type="GO" id="GO:0016829">
    <property type="term" value="F:lyase activity"/>
    <property type="evidence" value="ECO:0007669"/>
    <property type="project" value="InterPro"/>
</dbReference>
<organism evidence="2">
    <name type="scientific">human gut metagenome</name>
    <dbReference type="NCBI Taxonomy" id="408170"/>
    <lineage>
        <taxon>unclassified sequences</taxon>
        <taxon>metagenomes</taxon>
        <taxon>organismal metagenomes</taxon>
    </lineage>
</organism>
<protein>
    <submittedName>
        <fullName evidence="2">Hydrolase</fullName>
    </submittedName>
</protein>
<dbReference type="PANTHER" id="PTHR30536">
    <property type="entry name" value="ALTRONATE/GALACTARATE DEHYDRATASE"/>
    <property type="match status" value="1"/>
</dbReference>
<sequence>MEFMGYVRPDGKVGARNYVAVIPSVTCANDVANAICHQVQGTITYLHHQGCCQMPPDLERVTDTLISLGMSPNVGAILIVSLGCEGTDHERMYKELSATGKH</sequence>
<dbReference type="InterPro" id="IPR007392">
    <property type="entry name" value="GD_AH_second"/>
</dbReference>
<dbReference type="GO" id="GO:0019698">
    <property type="term" value="P:D-galacturonate catabolic process"/>
    <property type="evidence" value="ECO:0007669"/>
    <property type="project" value="TreeGrafter"/>
</dbReference>
<dbReference type="PANTHER" id="PTHR30536:SF5">
    <property type="entry name" value="ALTRONATE DEHYDRATASE"/>
    <property type="match status" value="1"/>
</dbReference>
<keyword evidence="2" id="KW-0378">Hydrolase</keyword>
<gene>
    <name evidence="2" type="ORF">LEA_00089</name>
</gene>
<dbReference type="AlphaFoldDB" id="K1VCC1"/>
<dbReference type="InterPro" id="IPR052172">
    <property type="entry name" value="UxaA_altronate/galactarate_dh"/>
</dbReference>
<comment type="caution">
    <text evidence="2">The sequence shown here is derived from an EMBL/GenBank/DDBJ whole genome shotgun (WGS) entry which is preliminary data.</text>
</comment>
<dbReference type="EMBL" id="AJWY01000066">
    <property type="protein sequence ID" value="EKC81681.1"/>
    <property type="molecule type" value="Genomic_DNA"/>
</dbReference>
<feature type="domain" description="D-galactarate/Altronate dehydratase second" evidence="1">
    <location>
        <begin position="5"/>
        <end position="98"/>
    </location>
</feature>
<accession>K1VCC1</accession>
<name>K1VCC1_9ZZZZ</name>
<dbReference type="Pfam" id="PF04295">
    <property type="entry name" value="GD_AH_second"/>
    <property type="match status" value="1"/>
</dbReference>